<organism evidence="1 2">
    <name type="scientific">Claviceps arundinis</name>
    <dbReference type="NCBI Taxonomy" id="1623583"/>
    <lineage>
        <taxon>Eukaryota</taxon>
        <taxon>Fungi</taxon>
        <taxon>Dikarya</taxon>
        <taxon>Ascomycota</taxon>
        <taxon>Pezizomycotina</taxon>
        <taxon>Sordariomycetes</taxon>
        <taxon>Hypocreomycetidae</taxon>
        <taxon>Hypocreales</taxon>
        <taxon>Clavicipitaceae</taxon>
        <taxon>Claviceps</taxon>
    </lineage>
</organism>
<comment type="caution">
    <text evidence="1">The sequence shown here is derived from an EMBL/GenBank/DDBJ whole genome shotgun (WGS) entry which is preliminary data.</text>
</comment>
<evidence type="ECO:0000313" key="2">
    <source>
        <dbReference type="Proteomes" id="UP000784919"/>
    </source>
</evidence>
<gene>
    <name evidence="1" type="ORF">E4U56_002081</name>
</gene>
<reference evidence="1" key="1">
    <citation type="journal article" date="2020" name="bioRxiv">
        <title>Whole genome comparisons of ergot fungi reveals the divergence and evolution of species within the genus Claviceps are the result of varying mechanisms driving genome evolution and host range expansion.</title>
        <authorList>
            <person name="Wyka S.A."/>
            <person name="Mondo S.J."/>
            <person name="Liu M."/>
            <person name="Dettman J."/>
            <person name="Nalam V."/>
            <person name="Broders K.D."/>
        </authorList>
    </citation>
    <scope>NUCLEOTIDE SEQUENCE</scope>
    <source>
        <strain evidence="1">CCC 1102</strain>
    </source>
</reference>
<dbReference type="AlphaFoldDB" id="A0A9P7SPJ8"/>
<proteinExistence type="predicted"/>
<dbReference type="OrthoDB" id="10266325at2759"/>
<name>A0A9P7SPJ8_9HYPO</name>
<accession>A0A9P7SPJ8</accession>
<evidence type="ECO:0000313" key="1">
    <source>
        <dbReference type="EMBL" id="KAG5964750.1"/>
    </source>
</evidence>
<sequence>MSHFISSFRLVPIQLLRVNAGKKIRLREYAASKGKSFDVVSENGLIKPKALDPSSYTDLNKKIADFLEGHAALYTEMLERMACEIRPILNALIISLAEAARIRETVQAYLSLGGFDAMTVMFSNFVTSGGRWENFEGHTLYSCIFISAKL</sequence>
<dbReference type="EMBL" id="SRPS01000164">
    <property type="protein sequence ID" value="KAG5964750.1"/>
    <property type="molecule type" value="Genomic_DNA"/>
</dbReference>
<protein>
    <submittedName>
        <fullName evidence="1">Uncharacterized protein</fullName>
    </submittedName>
</protein>
<dbReference type="Proteomes" id="UP000784919">
    <property type="component" value="Unassembled WGS sequence"/>
</dbReference>